<dbReference type="AlphaFoldDB" id="A0A3S5EJU6"/>
<evidence type="ECO:0000313" key="1">
    <source>
        <dbReference type="EMBL" id="VEG57443.1"/>
    </source>
</evidence>
<gene>
    <name evidence="1" type="ORF">NCTC10437_04453</name>
</gene>
<dbReference type="STRING" id="1791.GCA_001049355_03061"/>
<dbReference type="KEGG" id="mauu:NCTC10437_04453"/>
<dbReference type="RefSeq" id="WP_048632916.1">
    <property type="nucleotide sequence ID" value="NZ_CVQQ01000008.1"/>
</dbReference>
<evidence type="ECO:0000313" key="2">
    <source>
        <dbReference type="Proteomes" id="UP000279306"/>
    </source>
</evidence>
<accession>A0A3S5EJU6</accession>
<proteinExistence type="predicted"/>
<organism evidence="1 2">
    <name type="scientific">Mycolicibacterium aurum</name>
    <name type="common">Mycobacterium aurum</name>
    <dbReference type="NCBI Taxonomy" id="1791"/>
    <lineage>
        <taxon>Bacteria</taxon>
        <taxon>Bacillati</taxon>
        <taxon>Actinomycetota</taxon>
        <taxon>Actinomycetes</taxon>
        <taxon>Mycobacteriales</taxon>
        <taxon>Mycobacteriaceae</taxon>
        <taxon>Mycolicibacterium</taxon>
    </lineage>
</organism>
<protein>
    <submittedName>
        <fullName evidence="1">Uncharacterized protein</fullName>
    </submittedName>
</protein>
<dbReference type="OrthoDB" id="5242887at2"/>
<dbReference type="EMBL" id="LR134356">
    <property type="protein sequence ID" value="VEG57443.1"/>
    <property type="molecule type" value="Genomic_DNA"/>
</dbReference>
<reference evidence="1 2" key="1">
    <citation type="submission" date="2018-12" db="EMBL/GenBank/DDBJ databases">
        <authorList>
            <consortium name="Pathogen Informatics"/>
        </authorList>
    </citation>
    <scope>NUCLEOTIDE SEQUENCE [LARGE SCALE GENOMIC DNA]</scope>
    <source>
        <strain evidence="1 2">NCTC10437</strain>
    </source>
</reference>
<keyword evidence="2" id="KW-1185">Reference proteome</keyword>
<dbReference type="Proteomes" id="UP000279306">
    <property type="component" value="Chromosome"/>
</dbReference>
<sequence>MTERAVTGQVALIEDDYTLVINRGAEAGVVSGMIFAVHSGAVRVVTDPESGRELGRLRREKLRVRVFDVQPLFARAHTFVQTNDFHGLLQLPFVAQQQEDVVTVDVGDAVELVGAEQPSAQAIWSNG</sequence>
<name>A0A3S5EJU6_MYCAU</name>